<sequence>MSEAKPREQDLYAPVKALLEAQGYEVKGEVGAADLVACRGGDAPVVVELKLAFSLALIHQGIARQALTDAVYLAVPRGSGRRWISAMKNHKVLCRRLGLGLIYVRLSDGHTQIALDPAPYTPRKSAPRTSRLLREFARREGDPQPGGADRSSTLMTAYRQDAMKLAAHLAAEGPCKGATVAAATGVARATRMMADDHYGWFERVEKGIYGLTENGAKALGMLGADAP</sequence>
<dbReference type="RefSeq" id="WP_074254616.1">
    <property type="nucleotide sequence ID" value="NZ_FSRL01000001.1"/>
</dbReference>
<proteinExistence type="predicted"/>
<organism evidence="1 2">
    <name type="scientific">Vannielia litorea</name>
    <dbReference type="NCBI Taxonomy" id="1217970"/>
    <lineage>
        <taxon>Bacteria</taxon>
        <taxon>Pseudomonadati</taxon>
        <taxon>Pseudomonadota</taxon>
        <taxon>Alphaproteobacteria</taxon>
        <taxon>Rhodobacterales</taxon>
        <taxon>Paracoccaceae</taxon>
        <taxon>Vannielia</taxon>
    </lineage>
</organism>
<gene>
    <name evidence="1" type="ORF">SAMN05444002_0430</name>
</gene>
<dbReference type="InterPro" id="IPR018679">
    <property type="entry name" value="DUF2161"/>
</dbReference>
<keyword evidence="2" id="KW-1185">Reference proteome</keyword>
<dbReference type="Proteomes" id="UP000184932">
    <property type="component" value="Unassembled WGS sequence"/>
</dbReference>
<evidence type="ECO:0000313" key="1">
    <source>
        <dbReference type="EMBL" id="SIN79032.1"/>
    </source>
</evidence>
<reference evidence="2" key="1">
    <citation type="submission" date="2016-11" db="EMBL/GenBank/DDBJ databases">
        <authorList>
            <person name="Varghese N."/>
            <person name="Submissions S."/>
        </authorList>
    </citation>
    <scope>NUCLEOTIDE SEQUENCE [LARGE SCALE GENOMIC DNA]</scope>
    <source>
        <strain evidence="2">DSM 29440</strain>
    </source>
</reference>
<name>A0A1N6E7P2_9RHOB</name>
<dbReference type="STRING" id="1217970.SAMN05444002_0430"/>
<evidence type="ECO:0000313" key="2">
    <source>
        <dbReference type="Proteomes" id="UP000184932"/>
    </source>
</evidence>
<dbReference type="Pfam" id="PF09929">
    <property type="entry name" value="DUF2161"/>
    <property type="match status" value="1"/>
</dbReference>
<dbReference type="OrthoDB" id="9795163at2"/>
<dbReference type="EMBL" id="FSRL01000001">
    <property type="protein sequence ID" value="SIN79032.1"/>
    <property type="molecule type" value="Genomic_DNA"/>
</dbReference>
<dbReference type="AlphaFoldDB" id="A0A1N6E7P2"/>
<accession>A0A1N6E7P2</accession>
<protein>
    <submittedName>
        <fullName evidence="1">Uncharacterized protein</fullName>
    </submittedName>
</protein>